<dbReference type="RefSeq" id="WP_195691744.1">
    <property type="nucleotide sequence ID" value="NZ_CP064760.1"/>
</dbReference>
<dbReference type="KEGG" id="msf:IT882_10025"/>
<dbReference type="EMBL" id="CP064760">
    <property type="protein sequence ID" value="QPE03649.1"/>
    <property type="molecule type" value="Genomic_DNA"/>
</dbReference>
<dbReference type="Proteomes" id="UP000594480">
    <property type="component" value="Chromosome"/>
</dbReference>
<dbReference type="AlphaFoldDB" id="A0A7S8MUX5"/>
<evidence type="ECO:0000313" key="2">
    <source>
        <dbReference type="Proteomes" id="UP000594480"/>
    </source>
</evidence>
<reference evidence="1 2" key="1">
    <citation type="submission" date="2020-11" db="EMBL/GenBank/DDBJ databases">
        <title>Amino acid is mineralized and recycled by bacteria in oceanic microbiome.</title>
        <authorList>
            <person name="Zheng L.Y."/>
        </authorList>
    </citation>
    <scope>NUCLEOTIDE SEQUENCE [LARGE SCALE GENOMIC DNA]</scope>
    <source>
        <strain evidence="1 2">A32-1</strain>
    </source>
</reference>
<keyword evidence="2" id="KW-1185">Reference proteome</keyword>
<protein>
    <submittedName>
        <fullName evidence="1">Uncharacterized protein</fullName>
    </submittedName>
</protein>
<evidence type="ECO:0000313" key="1">
    <source>
        <dbReference type="EMBL" id="QPE03649.1"/>
    </source>
</evidence>
<accession>A0A7S8MUX5</accession>
<sequence>MASCNVGACGCGDTFVSRITNVELHDEPGRRRVRISGDITPDEVLSELATTSLSQQS</sequence>
<organism evidence="1 2">
    <name type="scientific">Microbacterium schleiferi</name>
    <dbReference type="NCBI Taxonomy" id="69362"/>
    <lineage>
        <taxon>Bacteria</taxon>
        <taxon>Bacillati</taxon>
        <taxon>Actinomycetota</taxon>
        <taxon>Actinomycetes</taxon>
        <taxon>Micrococcales</taxon>
        <taxon>Microbacteriaceae</taxon>
        <taxon>Microbacterium</taxon>
    </lineage>
</organism>
<name>A0A7S8MUX5_9MICO</name>
<gene>
    <name evidence="1" type="ORF">IT882_10025</name>
</gene>
<proteinExistence type="predicted"/>